<evidence type="ECO:0000313" key="2">
    <source>
        <dbReference type="Proteomes" id="UP000486602"/>
    </source>
</evidence>
<reference evidence="1 2" key="1">
    <citation type="submission" date="2020-02" db="EMBL/GenBank/DDBJ databases">
        <title>Out from the shadows clarifying the taxonomy of the family Cryomorphaceae and related taxa by utilizing the GTDB taxonomic framework.</title>
        <authorList>
            <person name="Bowman J.P."/>
        </authorList>
    </citation>
    <scope>NUCLEOTIDE SEQUENCE [LARGE SCALE GENOMIC DNA]</scope>
    <source>
        <strain evidence="1 2">QSSC 1-22</strain>
    </source>
</reference>
<organism evidence="1 2">
    <name type="scientific">Cryomorpha ignava</name>
    <dbReference type="NCBI Taxonomy" id="101383"/>
    <lineage>
        <taxon>Bacteria</taxon>
        <taxon>Pseudomonadati</taxon>
        <taxon>Bacteroidota</taxon>
        <taxon>Flavobacteriia</taxon>
        <taxon>Flavobacteriales</taxon>
        <taxon>Cryomorphaceae</taxon>
        <taxon>Cryomorpha</taxon>
    </lineage>
</organism>
<protein>
    <submittedName>
        <fullName evidence="1">Uncharacterized protein</fullName>
    </submittedName>
</protein>
<gene>
    <name evidence="1" type="ORF">G3O08_19085</name>
</gene>
<proteinExistence type="predicted"/>
<keyword evidence="2" id="KW-1185">Reference proteome</keyword>
<sequence length="186" mass="20892">MKNILKITLLTISILTLSQCKDDDDKPEKPNYGAEYFKCKVNGLEFQTPSDFSCDGKYFNYYPEAYGGNEAGYMVMSGTNCPTYTYVTIRIYGLLPTTGHLDFLTPAFADSISPFYNYTAADSTSTIYEQLIDGEMNIEQFIPRADGSSPYGTIKGTFHFTVTDTNALDTFRITDGSFRFDVPQIF</sequence>
<dbReference type="RefSeq" id="WP_163287051.1">
    <property type="nucleotide sequence ID" value="NZ_JAAGVY010000063.1"/>
</dbReference>
<dbReference type="AlphaFoldDB" id="A0A7K3WX09"/>
<accession>A0A7K3WX09</accession>
<dbReference type="EMBL" id="JAAGVY010000063">
    <property type="protein sequence ID" value="NEN25601.1"/>
    <property type="molecule type" value="Genomic_DNA"/>
</dbReference>
<dbReference type="Proteomes" id="UP000486602">
    <property type="component" value="Unassembled WGS sequence"/>
</dbReference>
<evidence type="ECO:0000313" key="1">
    <source>
        <dbReference type="EMBL" id="NEN25601.1"/>
    </source>
</evidence>
<comment type="caution">
    <text evidence="1">The sequence shown here is derived from an EMBL/GenBank/DDBJ whole genome shotgun (WGS) entry which is preliminary data.</text>
</comment>
<name>A0A7K3WX09_9FLAO</name>